<keyword evidence="3" id="KW-1185">Reference proteome</keyword>
<dbReference type="PANTHER" id="PTHR10073">
    <property type="entry name" value="DNA MISMATCH REPAIR PROTEIN MLH, PMS, MUTL"/>
    <property type="match status" value="1"/>
</dbReference>
<comment type="caution">
    <text evidence="2">The sequence shown here is derived from an EMBL/GenBank/DDBJ whole genome shotgun (WGS) entry which is preliminary data.</text>
</comment>
<dbReference type="GeneID" id="75833816"/>
<name>A0A9Q0BDI3_9HYPO</name>
<dbReference type="GO" id="GO:0140664">
    <property type="term" value="F:ATP-dependent DNA damage sensor activity"/>
    <property type="evidence" value="ECO:0007669"/>
    <property type="project" value="InterPro"/>
</dbReference>
<evidence type="ECO:0000313" key="3">
    <source>
        <dbReference type="Proteomes" id="UP001055219"/>
    </source>
</evidence>
<dbReference type="Proteomes" id="UP001055219">
    <property type="component" value="Unassembled WGS sequence"/>
</dbReference>
<dbReference type="InterPro" id="IPR014790">
    <property type="entry name" value="MutL_C"/>
</dbReference>
<dbReference type="PANTHER" id="PTHR10073:SF47">
    <property type="entry name" value="DNA MISMATCH REPAIR PROTEIN MLH3"/>
    <property type="match status" value="1"/>
</dbReference>
<evidence type="ECO:0000259" key="1">
    <source>
        <dbReference type="SMART" id="SM00853"/>
    </source>
</evidence>
<gene>
    <name evidence="2" type="ORF">J7T54_007341</name>
</gene>
<dbReference type="GO" id="GO:0032300">
    <property type="term" value="C:mismatch repair complex"/>
    <property type="evidence" value="ECO:0007669"/>
    <property type="project" value="InterPro"/>
</dbReference>
<dbReference type="Gene3D" id="3.30.1540.20">
    <property type="entry name" value="MutL, C-terminal domain, dimerisation subdomain"/>
    <property type="match status" value="1"/>
</dbReference>
<reference evidence="2" key="2">
    <citation type="submission" date="2022-07" db="EMBL/GenBank/DDBJ databases">
        <authorList>
            <person name="Goncalves M.F.M."/>
            <person name="Hilario S."/>
            <person name="Van De Peer Y."/>
            <person name="Esteves A.C."/>
            <person name="Alves A."/>
        </authorList>
    </citation>
    <scope>NUCLEOTIDE SEQUENCE</scope>
    <source>
        <strain evidence="2">MUM 19.33</strain>
    </source>
</reference>
<dbReference type="SUPFAM" id="SSF118116">
    <property type="entry name" value="DNA mismatch repair protein MutL"/>
    <property type="match status" value="1"/>
</dbReference>
<dbReference type="InterPro" id="IPR037198">
    <property type="entry name" value="MutL_C_sf"/>
</dbReference>
<dbReference type="GO" id="GO:0005524">
    <property type="term" value="F:ATP binding"/>
    <property type="evidence" value="ECO:0007669"/>
    <property type="project" value="InterPro"/>
</dbReference>
<dbReference type="EMBL" id="JAGIXG020000027">
    <property type="protein sequence ID" value="KAI6780861.1"/>
    <property type="molecule type" value="Genomic_DNA"/>
</dbReference>
<feature type="domain" description="MutL C-terminal dimerisation" evidence="1">
    <location>
        <begin position="23"/>
        <end position="212"/>
    </location>
</feature>
<protein>
    <submittedName>
        <fullName evidence="2">DNA mismatch repair protein-like protein</fullName>
    </submittedName>
</protein>
<dbReference type="InterPro" id="IPR042120">
    <property type="entry name" value="MutL_C_dimsub"/>
</dbReference>
<proteinExistence type="predicted"/>
<dbReference type="GO" id="GO:0016887">
    <property type="term" value="F:ATP hydrolysis activity"/>
    <property type="evidence" value="ECO:0007669"/>
    <property type="project" value="InterPro"/>
</dbReference>
<reference evidence="2" key="1">
    <citation type="journal article" date="2021" name="J Fungi (Basel)">
        <title>Genomic and Metabolomic Analyses of the Marine Fungus Emericellopsis cladophorae: Insights into Saltwater Adaptability Mechanisms and Its Biosynthetic Potential.</title>
        <authorList>
            <person name="Goncalves M.F.M."/>
            <person name="Hilario S."/>
            <person name="Van de Peer Y."/>
            <person name="Esteves A.C."/>
            <person name="Alves A."/>
        </authorList>
    </citation>
    <scope>NUCLEOTIDE SEQUENCE</scope>
    <source>
        <strain evidence="2">MUM 19.33</strain>
    </source>
</reference>
<evidence type="ECO:0000313" key="2">
    <source>
        <dbReference type="EMBL" id="KAI6780861.1"/>
    </source>
</evidence>
<organism evidence="2 3">
    <name type="scientific">Emericellopsis cladophorae</name>
    <dbReference type="NCBI Taxonomy" id="2686198"/>
    <lineage>
        <taxon>Eukaryota</taxon>
        <taxon>Fungi</taxon>
        <taxon>Dikarya</taxon>
        <taxon>Ascomycota</taxon>
        <taxon>Pezizomycotina</taxon>
        <taxon>Sordariomycetes</taxon>
        <taxon>Hypocreomycetidae</taxon>
        <taxon>Hypocreales</taxon>
        <taxon>Bionectriaceae</taxon>
        <taxon>Emericellopsis</taxon>
    </lineage>
</organism>
<dbReference type="AlphaFoldDB" id="A0A9Q0BDI3"/>
<sequence>MFESGSLSLSGSISKAALEQAEVISQVDRKFIFVKLTLETKSRDSSSSLVMIDQHAADERCKLEELLATYFHRDAHGDLTATTEPLDPSIHFEVGHLEGELLERFRHHFRTWGIDLDVRNDGGKKYERVTQVTSLPPSILERCRLEPRLLINLIRTEAWNLAETRQAPLPPSRAPEGSTHPWAVYMSRCPRGILEMLHSRACRSAIMFNDALTIDECRDLVRRVARCAYPFQCAHGRPSMAPLLDMGTGQSAAGGILAAEQVGMDLKEWTQD</sequence>
<dbReference type="RefSeq" id="XP_051361717.1">
    <property type="nucleotide sequence ID" value="XM_051507030.1"/>
</dbReference>
<dbReference type="SMART" id="SM00853">
    <property type="entry name" value="MutL_C"/>
    <property type="match status" value="1"/>
</dbReference>
<dbReference type="GO" id="GO:0006298">
    <property type="term" value="P:mismatch repair"/>
    <property type="evidence" value="ECO:0007669"/>
    <property type="project" value="InterPro"/>
</dbReference>
<accession>A0A9Q0BDI3</accession>
<dbReference type="OrthoDB" id="429932at2759"/>
<dbReference type="InterPro" id="IPR038973">
    <property type="entry name" value="MutL/Mlh/Pms-like"/>
</dbReference>